<dbReference type="EMBL" id="AUZX01001878">
    <property type="protein sequence ID" value="EQD77977.1"/>
    <property type="molecule type" value="Genomic_DNA"/>
</dbReference>
<proteinExistence type="predicted"/>
<name>T1C7D4_9ZZZZ</name>
<gene>
    <name evidence="1" type="ORF">B1A_02533</name>
</gene>
<sequence length="85" mass="9938">MEFVYRMNLSGKETLEMVPFWENGYLWIHASLKGKHEGHDFLIVDEYVLEFLEELIEPVLTESLPVRLKWHPLPKDGRGLSLGLV</sequence>
<protein>
    <submittedName>
        <fullName evidence="1">Uncharacterized protein</fullName>
    </submittedName>
</protein>
<comment type="caution">
    <text evidence="1">The sequence shown here is derived from an EMBL/GenBank/DDBJ whole genome shotgun (WGS) entry which is preliminary data.</text>
</comment>
<evidence type="ECO:0000313" key="1">
    <source>
        <dbReference type="EMBL" id="EQD77977.1"/>
    </source>
</evidence>
<reference evidence="1" key="1">
    <citation type="submission" date="2013-08" db="EMBL/GenBank/DDBJ databases">
        <authorList>
            <person name="Mendez C."/>
            <person name="Richter M."/>
            <person name="Ferrer M."/>
            <person name="Sanchez J."/>
        </authorList>
    </citation>
    <scope>NUCLEOTIDE SEQUENCE</scope>
</reference>
<reference evidence="1" key="2">
    <citation type="journal article" date="2014" name="ISME J.">
        <title>Microbial stratification in low pH oxic and suboxic macroscopic growths along an acid mine drainage.</title>
        <authorList>
            <person name="Mendez-Garcia C."/>
            <person name="Mesa V."/>
            <person name="Sprenger R.R."/>
            <person name="Richter M."/>
            <person name="Diez M.S."/>
            <person name="Solano J."/>
            <person name="Bargiela R."/>
            <person name="Golyshina O.V."/>
            <person name="Manteca A."/>
            <person name="Ramos J.L."/>
            <person name="Gallego J.R."/>
            <person name="Llorente I."/>
            <person name="Martins Dos Santos V.A."/>
            <person name="Jensen O.N."/>
            <person name="Pelaez A.I."/>
            <person name="Sanchez J."/>
            <person name="Ferrer M."/>
        </authorList>
    </citation>
    <scope>NUCLEOTIDE SEQUENCE</scope>
</reference>
<accession>T1C7D4</accession>
<organism evidence="1">
    <name type="scientific">mine drainage metagenome</name>
    <dbReference type="NCBI Taxonomy" id="410659"/>
    <lineage>
        <taxon>unclassified sequences</taxon>
        <taxon>metagenomes</taxon>
        <taxon>ecological metagenomes</taxon>
    </lineage>
</organism>
<dbReference type="AlphaFoldDB" id="T1C7D4"/>